<protein>
    <submittedName>
        <fullName evidence="8">Uncharacterized protein</fullName>
    </submittedName>
</protein>
<keyword evidence="3" id="KW-0238">DNA-binding</keyword>
<dbReference type="SMART" id="SM00448">
    <property type="entry name" value="REC"/>
    <property type="match status" value="1"/>
</dbReference>
<dbReference type="PROSITE" id="PS50110">
    <property type="entry name" value="RESPONSE_REGULATORY"/>
    <property type="match status" value="1"/>
</dbReference>
<dbReference type="InterPro" id="IPR011006">
    <property type="entry name" value="CheY-like_superfamily"/>
</dbReference>
<evidence type="ECO:0000259" key="7">
    <source>
        <dbReference type="PROSITE" id="PS50930"/>
    </source>
</evidence>
<dbReference type="Gene3D" id="3.40.50.2300">
    <property type="match status" value="1"/>
</dbReference>
<dbReference type="RefSeq" id="WP_063477627.1">
    <property type="nucleotide sequence ID" value="NZ_JBCMWP010000019.1"/>
</dbReference>
<dbReference type="GO" id="GO:0000156">
    <property type="term" value="F:phosphorelay response regulator activity"/>
    <property type="evidence" value="ECO:0007669"/>
    <property type="project" value="TreeGrafter"/>
</dbReference>
<dbReference type="Pfam" id="PF00072">
    <property type="entry name" value="Response_reg"/>
    <property type="match status" value="1"/>
</dbReference>
<evidence type="ECO:0000256" key="5">
    <source>
        <dbReference type="PROSITE-ProRule" id="PRU00169"/>
    </source>
</evidence>
<dbReference type="InterPro" id="IPR001789">
    <property type="entry name" value="Sig_transdc_resp-reg_receiver"/>
</dbReference>
<dbReference type="GO" id="GO:0000976">
    <property type="term" value="F:transcription cis-regulatory region binding"/>
    <property type="evidence" value="ECO:0007669"/>
    <property type="project" value="TreeGrafter"/>
</dbReference>
<proteinExistence type="predicted"/>
<dbReference type="PROSITE" id="PS50930">
    <property type="entry name" value="HTH_LYTTR"/>
    <property type="match status" value="1"/>
</dbReference>
<evidence type="ECO:0000259" key="6">
    <source>
        <dbReference type="PROSITE" id="PS50110"/>
    </source>
</evidence>
<keyword evidence="2" id="KW-0805">Transcription regulation</keyword>
<evidence type="ECO:0000313" key="9">
    <source>
        <dbReference type="Proteomes" id="UP000076796"/>
    </source>
</evidence>
<keyword evidence="1 5" id="KW-0597">Phosphoprotein</keyword>
<sequence>MKIKTIIAEDDLSQRTVVHEYASELGLEVVCTVSSGTRLVEETLLHQPDLLFLDISLMKLNGLDAYRRILEMGLNPNLIIISGSIDSKHLVAGFEFDSVDYIVKPYTFDRFAKAVNKAKRTIEAKHLLMNSTSDNPSRWILMKQNYRELRLKEDQILLVEKSNLFRNRTNVYLINGTIEETTSQLSEIKDLCSELIVYSHRAYLINLAHVVGIQPDKFISKNFIVQFENTGLTAPLTRRYYKDFQDSYDRYK</sequence>
<dbReference type="EMBL" id="LWMH01000001">
    <property type="protein sequence ID" value="KZS45123.1"/>
    <property type="molecule type" value="Genomic_DNA"/>
</dbReference>
<evidence type="ECO:0000256" key="2">
    <source>
        <dbReference type="ARBA" id="ARBA00023015"/>
    </source>
</evidence>
<dbReference type="GO" id="GO:0032993">
    <property type="term" value="C:protein-DNA complex"/>
    <property type="evidence" value="ECO:0007669"/>
    <property type="project" value="TreeGrafter"/>
</dbReference>
<name>A0A163GS79_9BACL</name>
<feature type="modified residue" description="4-aspartylphosphate" evidence="5">
    <location>
        <position position="54"/>
    </location>
</feature>
<feature type="domain" description="Response regulatory" evidence="6">
    <location>
        <begin position="4"/>
        <end position="119"/>
    </location>
</feature>
<evidence type="ECO:0000256" key="1">
    <source>
        <dbReference type="ARBA" id="ARBA00022553"/>
    </source>
</evidence>
<gene>
    <name evidence="8" type="ORF">AWU65_03840</name>
</gene>
<evidence type="ECO:0000256" key="3">
    <source>
        <dbReference type="ARBA" id="ARBA00023125"/>
    </source>
</evidence>
<dbReference type="GO" id="GO:0006355">
    <property type="term" value="P:regulation of DNA-templated transcription"/>
    <property type="evidence" value="ECO:0007669"/>
    <property type="project" value="TreeGrafter"/>
</dbReference>
<dbReference type="SUPFAM" id="SSF52172">
    <property type="entry name" value="CheY-like"/>
    <property type="match status" value="1"/>
</dbReference>
<dbReference type="PANTHER" id="PTHR48111">
    <property type="entry name" value="REGULATOR OF RPOS"/>
    <property type="match status" value="1"/>
</dbReference>
<dbReference type="Gene3D" id="2.40.50.1020">
    <property type="entry name" value="LytTr DNA-binding domain"/>
    <property type="match status" value="1"/>
</dbReference>
<dbReference type="AlphaFoldDB" id="A0A163GS79"/>
<keyword evidence="4" id="KW-0804">Transcription</keyword>
<comment type="caution">
    <text evidence="8">The sequence shown here is derived from an EMBL/GenBank/DDBJ whole genome shotgun (WGS) entry which is preliminary data.</text>
</comment>
<dbReference type="Proteomes" id="UP000076796">
    <property type="component" value="Unassembled WGS sequence"/>
</dbReference>
<feature type="domain" description="HTH LytTR-type" evidence="7">
    <location>
        <begin position="200"/>
        <end position="250"/>
    </location>
</feature>
<organism evidence="8 9">
    <name type="scientific">Paenibacillus glucanolyticus</name>
    <dbReference type="NCBI Taxonomy" id="59843"/>
    <lineage>
        <taxon>Bacteria</taxon>
        <taxon>Bacillati</taxon>
        <taxon>Bacillota</taxon>
        <taxon>Bacilli</taxon>
        <taxon>Bacillales</taxon>
        <taxon>Paenibacillaceae</taxon>
        <taxon>Paenibacillus</taxon>
    </lineage>
</organism>
<dbReference type="PANTHER" id="PTHR48111:SF17">
    <property type="entry name" value="TRANSCRIPTIONAL REGULATORY PROTEIN YPDB"/>
    <property type="match status" value="1"/>
</dbReference>
<dbReference type="InterPro" id="IPR039420">
    <property type="entry name" value="WalR-like"/>
</dbReference>
<evidence type="ECO:0000256" key="4">
    <source>
        <dbReference type="ARBA" id="ARBA00023163"/>
    </source>
</evidence>
<keyword evidence="9" id="KW-1185">Reference proteome</keyword>
<reference evidence="8" key="1">
    <citation type="journal article" date="2016" name="Genome Announc.">
        <title>Draft genomes of two strains of Paenibacillus glucanolyticus with capability to degrade lignocellulose.</title>
        <authorList>
            <person name="Mathews S.L."/>
            <person name="Pawlak J."/>
            <person name="Grunden A.M."/>
        </authorList>
    </citation>
    <scope>NUCLEOTIDE SEQUENCE [LARGE SCALE GENOMIC DNA]</scope>
    <source>
        <strain evidence="8">SLM1</strain>
    </source>
</reference>
<dbReference type="InterPro" id="IPR007492">
    <property type="entry name" value="LytTR_DNA-bd_dom"/>
</dbReference>
<dbReference type="GO" id="GO:0005829">
    <property type="term" value="C:cytosol"/>
    <property type="evidence" value="ECO:0007669"/>
    <property type="project" value="TreeGrafter"/>
</dbReference>
<evidence type="ECO:0000313" key="8">
    <source>
        <dbReference type="EMBL" id="KZS45123.1"/>
    </source>
</evidence>
<dbReference type="Pfam" id="PF04397">
    <property type="entry name" value="LytTR"/>
    <property type="match status" value="1"/>
</dbReference>
<dbReference type="SMART" id="SM00850">
    <property type="entry name" value="LytTR"/>
    <property type="match status" value="1"/>
</dbReference>
<dbReference type="OrthoDB" id="2593448at2"/>
<accession>A0A163GS79</accession>